<protein>
    <submittedName>
        <fullName evidence="1">Uncharacterized protein</fullName>
    </submittedName>
</protein>
<dbReference type="RefSeq" id="WP_274641402.1">
    <property type="nucleotide sequence ID" value="NZ_JAIWJY010000017.1"/>
</dbReference>
<dbReference type="EMBL" id="JAIWJY010000017">
    <property type="protein sequence ID" value="MDE1208441.1"/>
    <property type="molecule type" value="Genomic_DNA"/>
</dbReference>
<comment type="caution">
    <text evidence="1">The sequence shown here is derived from an EMBL/GenBank/DDBJ whole genome shotgun (WGS) entry which is preliminary data.</text>
</comment>
<evidence type="ECO:0000313" key="2">
    <source>
        <dbReference type="Proteomes" id="UP001149303"/>
    </source>
</evidence>
<accession>A0A9X4EXY0</accession>
<name>A0A9X4EXY0_9FLAO</name>
<evidence type="ECO:0000313" key="1">
    <source>
        <dbReference type="EMBL" id="MDE1208441.1"/>
    </source>
</evidence>
<dbReference type="AlphaFoldDB" id="A0A9X4EXY0"/>
<sequence length="196" mass="22949">MKTRNYEEENTYQIITFLTEDAKGFLVMPPVLYIPPLPNTKSYNVRAMTCQDSVGAYKYHYKQLTKKKTIAIIDSLFGVKERYSFRGKCDVVNNKLLEKFNDLRESRKLDISRVTVYDKDTLIQYKKEFRKLPSKGFDKMDLLLSFSRIAFNDNFDKAIVFVGMSKGSLDGVSILVYLEKENYHWKIKCEKRLSVS</sequence>
<gene>
    <name evidence="1" type="ORF">LCI24_16715</name>
</gene>
<reference evidence="1" key="1">
    <citation type="submission" date="2021-09" db="EMBL/GenBank/DDBJ databases">
        <authorList>
            <person name="Smyrli M."/>
        </authorList>
    </citation>
    <scope>NUCLEOTIDE SEQUENCE</scope>
    <source>
        <strain evidence="1">LAR25</strain>
    </source>
</reference>
<dbReference type="Proteomes" id="UP001149303">
    <property type="component" value="Unassembled WGS sequence"/>
</dbReference>
<keyword evidence="2" id="KW-1185">Reference proteome</keyword>
<proteinExistence type="predicted"/>
<organism evidence="1 2">
    <name type="scientific">Tenacibaculum larymnensis</name>
    <dbReference type="NCBI Taxonomy" id="2878201"/>
    <lineage>
        <taxon>Bacteria</taxon>
        <taxon>Pseudomonadati</taxon>
        <taxon>Bacteroidota</taxon>
        <taxon>Flavobacteriia</taxon>
        <taxon>Flavobacteriales</taxon>
        <taxon>Flavobacteriaceae</taxon>
        <taxon>Tenacibaculum</taxon>
    </lineage>
</organism>